<keyword evidence="5 20" id="KW-0109">Calcium transport</keyword>
<comment type="caution">
    <text evidence="20">Lacks conserved residue(s) required for the propagation of feature annotation.</text>
</comment>
<gene>
    <name evidence="23" type="ORF">QR680_011409</name>
</gene>
<dbReference type="SUPFAM" id="SSF81660">
    <property type="entry name" value="Metal cation-transporting ATPase, ATP-binding domain N"/>
    <property type="match status" value="1"/>
</dbReference>
<dbReference type="Pfam" id="PF00689">
    <property type="entry name" value="Cation_ATPase_C"/>
    <property type="match status" value="1"/>
</dbReference>
<dbReference type="InterPro" id="IPR008250">
    <property type="entry name" value="ATPase_P-typ_transduc_dom_A_sf"/>
</dbReference>
<dbReference type="InterPro" id="IPR004014">
    <property type="entry name" value="ATPase_P-typ_cation-transptr_N"/>
</dbReference>
<dbReference type="GO" id="GO:0005388">
    <property type="term" value="F:P-type calcium transporter activity"/>
    <property type="evidence" value="ECO:0007669"/>
    <property type="project" value="UniProtKB-EC"/>
</dbReference>
<feature type="transmembrane region" description="Helical" evidence="20">
    <location>
        <begin position="2236"/>
        <end position="2255"/>
    </location>
</feature>
<dbReference type="SMART" id="SM01201">
    <property type="entry name" value="FerB"/>
    <property type="match status" value="1"/>
</dbReference>
<sequence>MSGLMGKVAEKLVESKVKHAAKNMSTDESADDESDDGKESGGSLSNRWKRFKKKFKRKSDSSNDHGTQSDSEEENHSKNRSKGRRRQSSGQTRKGQVKRPRSDSEGSSSGANGSHGKRSSDGTVQSAHSENTETAVETSDGNETTSLNESDDERPSSRNNSEWETGSTTSHGSNKSLHSRRKIDLGELAKKQSESADEDAVDEDAKTVQSYNVRVRIVEGKELQGPELNPLVRVYLNGKQRTTRVRKSTDCPRWDQTLSFSFKKSLEQVCQTNIEFRVYSARRVVRDSLVGSFQCNLGAVYKQKHHTMIDKWLALTPGKKDRDEVESNDADIRGFLKVSISVYHNHQKPPVLSLLRSQKRETDADEDVLFRAQLLKYILRFRIYKFCQLPDFVRYPHEKAPVAPGHLAVEVQVGNFKVMTSFVSVSEETVAVNEELHIPIMWPTVVKDIRFRLISLTQRRKKRVLCTEFIALKYLCHSGTHGFLPTYGPSFLSFYGPETTRSYWAKSDVSDIRDGVWPGSSYCGRVLIDIRSSEGTSEIVHSVRNYTLFCTFFACNAIDPEFRAKSIQFTVSVEEAAVAFDYVKADYIRPATGSVTDLDQCLKTARVTQLGRFVEQFAELKFDRFTPDELYEIGTQQLGAYAAHLRKLAYDVQISLPDVMVQMVADSIVVAHAKIPIVDFFYTQTPGRCGRNCGEIKQVPLQWPTKTIHKLKENEVPCVLYLKLWMGPSECRTNWEKAIEPGQLKYYAELFENQRRPLLSSTWKPTEGNPHAISDESGIIELSEGTVRPPWGWVFKGRWTLKRCHDMWVGCDAGHMTFEDEAYEVQRKTNNKWLHHLYTTYHGDEIDQSSILRAPSGWQYQGDWVVDLHRPGDADGWSYLGHPEFWVNPSTIDTDEREYHLFRRRRKKRLRSLCVNADYFEDFNAFKKHLDENGWEYAHKFGQPVHMQMMPGDKFRRRRMVRELGKEQSSAKLHMRIMQGERVDESLSPRIYEIHNTASEFQLRAYIFWARELFTSKKMGPRAFVRIIFMNRSQNTQIIQYAINPVWNETLIFNRVIIPGGVYSLKRNPPAMIVEVRSEELNETESFLGRFEVQPIVINRATDRRAVPKWYPLNGKNGNTRGELLAMFELFQNDPAMRCLVPLLPFAKHNARNRFEVPPTLRPNFVSYTVQFLCWGVRNLSRFQLLSVRSPFVEIIIGDCEERTDPIADAKQNPNFSRPLLTFPTVVMPELLLYAPPITLNLYDQRSFGRQPLVGVCIIKNFSRYICDHQIRHSRKEELAWNDFDRKVAREEKLQRAEIAQLPKADTLSNQNIKIDWWCKYYASIGLWERAPGFARSNTKCLLVFDKPLEDLGGSQSDSSKQQARGELKGRLFIRPLEKKCNAKSDAIVTVPGVEFSGPVSRRRSGGCDPYISVRCGNSQKRRFKNEYCPQTAEPIFGQLVEFDAVLPHENKLVISIMDKRQILADEEIGSTQIDLENRLLTKYRATVGLSQCYTIHGPLKWRDQLTPLETLRRYCVKMQFPPPVIRETEKDVGIELHGSTFWLSEIEASRPTSNKEVVGRPLQRVALHVMHQLQLVPEHVETRPLYNSINPDTECGKLEVFVDIFPRPIGSIPPALDIKPRKPTQYQLRVAIFKTKNVILSKRSFGKPAADLYVKCYLNGMEKAEKTDIHYRVLEGEASFNWRFVFDFDYDSWEQMITVYKRTRLFRKKIEEKVEPILVVQIWDNNKFKKDKYIGQLKLNLLSFEEGQMESEDMPNVFYEKDKKRCCCVRLSSFCVRTRCCTKRRRKAKLQLPRAPIYVPRKVDSTSLFDQKSVRGWWPCLTDDLPEEQKYKCKKKNDDFVEDVQYVTGLIEMDVSLLRGAEAQKNPVGRQRKKPNHSPFLSKPDRPKMDNFWCTSRLTAGSRFFWNRCGWQCICTVFCAPADSALGAFCEKAVSVENRGDIANVHTSQAERTKTGTSFNSSVTSSEKRISFAESSVSPKRDMIQCLDRYYAAKRTVQECADYLRTDINEGLSQSEAHLRLNYNGYNEFDVEKQESIAAKYFEQFKNPLIALLLASAIVSILMQQFDDALSITVAVVIVVTVGFVQEYRSEKTLEQLNKLVPPVAHCIRDNRSVEFLAKNLVPGDIVTLTTGNKVPADLRLIESVDLQIDESSFTGETEPKPKHARPLNDSEATSTEHLDNIAFMGTLVRSGNARGMVIGTGKSSYFGEMFDSLTSVESPKTPLQNSMDHLGKQLSFYSFGVIAVIFLIGLIQGRNVLDMFNIGVSLAVAAIPEGLPIVVAVTLAIGVMRMGNRKAVVKKLSAVETLGCVTVICSDKTGTLTKNEMTATVVVAADDTRAEVTGVGYDITAAGGHGEAFVGSERVDGHSHPSVSRVIEIGCVCNNSHVVNGIAMGQPTEAALIVLGMKTRLDIARSYFKRTKEIPFSHESKWMAVQCEPKVKEGESETMVKGAVDIILNMCVGAMYNGRTSRPFTPNQKDNILATARTLGASGLRVIGVACGREQNQLYYAGMIGIMDPPREGVRESIDAVLTAGASVRMITGDAYETACAIGARLDLYKPGEDSCLSGTQIDEMSDVDLERVIKHVAIFYRTAPHHKLRIVTALQAVGEVVAMTGDGVNDAAALKKSDIGIAMGTSGTDVSIEEGKSIYHNITNFVKFQLSTSVAALSLIALSTLFHFENPLNAMQILWINIIMDGPPAQSLGVEPVDDDIITQPPRDVKQPMITRKLVCNILTASSIIIMGTLFVFYKEMSVDNKITPRDTTMTFTCFVLFDMWNALSCRSSRKMIWEIGLFRNSVFCWAVSGSLLCQLAVIYFAPLQRIFQTEALSAYDLAFLAVLTSSVFIVSEAKKYYELRSSKGHYVPFNI</sequence>
<keyword evidence="16 20" id="KW-0406">Ion transport</keyword>
<dbReference type="InterPro" id="IPR023298">
    <property type="entry name" value="ATPase_P-typ_TM_dom_sf"/>
</dbReference>
<evidence type="ECO:0000256" key="21">
    <source>
        <dbReference type="SAM" id="MobiDB-lite"/>
    </source>
</evidence>
<keyword evidence="9 20" id="KW-0547">Nucleotide-binding</keyword>
<dbReference type="Gene3D" id="3.40.1110.10">
    <property type="entry name" value="Calcium-transporting ATPase, cytoplasmic domain N"/>
    <property type="match status" value="1"/>
</dbReference>
<feature type="domain" description="C2" evidence="22">
    <location>
        <begin position="1351"/>
        <end position="1489"/>
    </location>
</feature>
<dbReference type="Proteomes" id="UP001175271">
    <property type="component" value="Unassembled WGS sequence"/>
</dbReference>
<dbReference type="FunFam" id="2.70.150.10:FF:000008">
    <property type="entry name" value="Calcium-transporting ATPase"/>
    <property type="match status" value="1"/>
</dbReference>
<dbReference type="SFLD" id="SFLDS00003">
    <property type="entry name" value="Haloacid_Dehalogenase"/>
    <property type="match status" value="1"/>
</dbReference>
<dbReference type="CDD" id="cd08374">
    <property type="entry name" value="C2F_Ferlin"/>
    <property type="match status" value="1"/>
</dbReference>
<dbReference type="InterPro" id="IPR037725">
    <property type="entry name" value="C2F_Ferlin"/>
</dbReference>
<dbReference type="SMART" id="SM01202">
    <property type="entry name" value="FerI"/>
    <property type="match status" value="1"/>
</dbReference>
<dbReference type="GO" id="GO:0016887">
    <property type="term" value="F:ATP hydrolysis activity"/>
    <property type="evidence" value="ECO:0007669"/>
    <property type="project" value="InterPro"/>
</dbReference>
<evidence type="ECO:0000256" key="5">
    <source>
        <dbReference type="ARBA" id="ARBA00022568"/>
    </source>
</evidence>
<dbReference type="InterPro" id="IPR000008">
    <property type="entry name" value="C2_dom"/>
</dbReference>
<dbReference type="InterPro" id="IPR018303">
    <property type="entry name" value="ATPase_P-typ_P_site"/>
</dbReference>
<feature type="transmembrane region" description="Helical" evidence="20">
    <location>
        <begin position="2261"/>
        <end position="2287"/>
    </location>
</feature>
<dbReference type="InterPro" id="IPR037724">
    <property type="entry name" value="C2E_Ferlin"/>
</dbReference>
<dbReference type="PROSITE" id="PS00154">
    <property type="entry name" value="ATPASE_E1_E2"/>
    <property type="match status" value="1"/>
</dbReference>
<dbReference type="PANTHER" id="PTHR12546:SF33">
    <property type="entry name" value="SPERM VESICLE FUSION PROTEIN FER-1"/>
    <property type="match status" value="1"/>
</dbReference>
<comment type="caution">
    <text evidence="23">The sequence shown here is derived from an EMBL/GenBank/DDBJ whole genome shotgun (WGS) entry which is preliminary data.</text>
</comment>
<dbReference type="Pfam" id="PF00122">
    <property type="entry name" value="E1-E2_ATPase"/>
    <property type="match status" value="1"/>
</dbReference>
<reference evidence="23" key="1">
    <citation type="submission" date="2023-06" db="EMBL/GenBank/DDBJ databases">
        <title>Genomic analysis of the entomopathogenic nematode Steinernema hermaphroditum.</title>
        <authorList>
            <person name="Schwarz E.M."/>
            <person name="Heppert J.K."/>
            <person name="Baniya A."/>
            <person name="Schwartz H.T."/>
            <person name="Tan C.-H."/>
            <person name="Antoshechkin I."/>
            <person name="Sternberg P.W."/>
            <person name="Goodrich-Blair H."/>
            <person name="Dillman A.R."/>
        </authorList>
    </citation>
    <scope>NUCLEOTIDE SEQUENCE</scope>
    <source>
        <strain evidence="23">PS9179</strain>
        <tissue evidence="23">Whole animal</tissue>
    </source>
</reference>
<dbReference type="SUPFAM" id="SSF49562">
    <property type="entry name" value="C2 domain (Calcium/lipid-binding domain, CaLB)"/>
    <property type="match status" value="5"/>
</dbReference>
<protein>
    <recommendedName>
        <fullName evidence="20">Calcium-transporting ATPase</fullName>
        <ecNumber evidence="20">7.2.2.10</ecNumber>
    </recommendedName>
</protein>
<evidence type="ECO:0000313" key="23">
    <source>
        <dbReference type="EMBL" id="KAK0429501.1"/>
    </source>
</evidence>
<comment type="catalytic activity">
    <reaction evidence="18">
        <text>Ca(2+)(in) + ATP + H2O = Ca(2+)(out) + ADP + phosphate + H(+)</text>
        <dbReference type="Rhea" id="RHEA:18105"/>
        <dbReference type="ChEBI" id="CHEBI:15377"/>
        <dbReference type="ChEBI" id="CHEBI:15378"/>
        <dbReference type="ChEBI" id="CHEBI:29108"/>
        <dbReference type="ChEBI" id="CHEBI:30616"/>
        <dbReference type="ChEBI" id="CHEBI:43474"/>
        <dbReference type="ChEBI" id="CHEBI:456216"/>
        <dbReference type="EC" id="7.2.2.10"/>
    </reaction>
    <physiologicalReaction direction="left-to-right" evidence="18">
        <dbReference type="Rhea" id="RHEA:18106"/>
    </physiologicalReaction>
</comment>
<dbReference type="Gene3D" id="3.40.50.1000">
    <property type="entry name" value="HAD superfamily/HAD-like"/>
    <property type="match status" value="1"/>
</dbReference>
<dbReference type="FunFam" id="3.40.1110.10:FF:000006">
    <property type="entry name" value="Calcium-transporting ATPase"/>
    <property type="match status" value="1"/>
</dbReference>
<dbReference type="SFLD" id="SFLDG00002">
    <property type="entry name" value="C1.7:_P-type_atpase_like"/>
    <property type="match status" value="1"/>
</dbReference>
<dbReference type="PRINTS" id="PR00121">
    <property type="entry name" value="NAKATPASE"/>
</dbReference>
<dbReference type="InterPro" id="IPR036412">
    <property type="entry name" value="HAD-like_sf"/>
</dbReference>
<feature type="transmembrane region" description="Helical" evidence="20">
    <location>
        <begin position="2764"/>
        <end position="2781"/>
    </location>
</feature>
<accession>A0AA39IS74</accession>
<keyword evidence="15" id="KW-0333">Golgi apparatus</keyword>
<dbReference type="SFLD" id="SFLDF00027">
    <property type="entry name" value="p-type_atpase"/>
    <property type="match status" value="1"/>
</dbReference>
<dbReference type="EMBL" id="JAUCMV010000001">
    <property type="protein sequence ID" value="KAK0429501.1"/>
    <property type="molecule type" value="Genomic_DNA"/>
</dbReference>
<dbReference type="GO" id="GO:0016020">
    <property type="term" value="C:membrane"/>
    <property type="evidence" value="ECO:0007669"/>
    <property type="project" value="UniProtKB-SubCell"/>
</dbReference>
<dbReference type="InterPro" id="IPR037723">
    <property type="entry name" value="C2D_Ferlin"/>
</dbReference>
<feature type="domain" description="C2" evidence="22">
    <location>
        <begin position="1609"/>
        <end position="1755"/>
    </location>
</feature>
<dbReference type="InterPro" id="IPR037720">
    <property type="entry name" value="C2B_Ferlin"/>
</dbReference>
<dbReference type="InterPro" id="IPR001757">
    <property type="entry name" value="P_typ_ATPase"/>
</dbReference>
<dbReference type="SUPFAM" id="SSF81665">
    <property type="entry name" value="Calcium ATPase, transmembrane domain M"/>
    <property type="match status" value="1"/>
</dbReference>
<dbReference type="SUPFAM" id="SSF56784">
    <property type="entry name" value="HAD-like"/>
    <property type="match status" value="1"/>
</dbReference>
<proteinExistence type="inferred from homology"/>
<name>A0AA39IS74_9BILA</name>
<dbReference type="GO" id="GO:0007009">
    <property type="term" value="P:plasma membrane organization"/>
    <property type="evidence" value="ECO:0007669"/>
    <property type="project" value="TreeGrafter"/>
</dbReference>
<evidence type="ECO:0000256" key="11">
    <source>
        <dbReference type="ARBA" id="ARBA00022840"/>
    </source>
</evidence>
<dbReference type="GO" id="GO:0005794">
    <property type="term" value="C:Golgi apparatus"/>
    <property type="evidence" value="ECO:0007669"/>
    <property type="project" value="UniProtKB-SubCell"/>
</dbReference>
<dbReference type="NCBIfam" id="TIGR01494">
    <property type="entry name" value="ATPase_P-type"/>
    <property type="match status" value="3"/>
</dbReference>
<feature type="transmembrane region" description="Helical" evidence="20">
    <location>
        <begin position="2070"/>
        <end position="2086"/>
    </location>
</feature>
<feature type="compositionally biased region" description="Basic residues" evidence="21">
    <location>
        <begin position="78"/>
        <end position="87"/>
    </location>
</feature>
<dbReference type="SMART" id="SM00831">
    <property type="entry name" value="Cation_ATPase_N"/>
    <property type="match status" value="1"/>
</dbReference>
<dbReference type="Pfam" id="PF08150">
    <property type="entry name" value="FerB"/>
    <property type="match status" value="1"/>
</dbReference>
<dbReference type="CDD" id="cd04017">
    <property type="entry name" value="C2D_Ferlin"/>
    <property type="match status" value="1"/>
</dbReference>
<dbReference type="InterPro" id="IPR023214">
    <property type="entry name" value="HAD_sf"/>
</dbReference>
<feature type="transmembrane region" description="Helical" evidence="20">
    <location>
        <begin position="2828"/>
        <end position="2846"/>
    </location>
</feature>
<keyword evidence="12" id="KW-0460">Magnesium</keyword>
<comment type="similarity">
    <text evidence="3">Belongs to the cation transport ATPase (P-type) (TC 3.A.3) family. Type IIA subfamily.</text>
</comment>
<dbReference type="EC" id="7.2.2.10" evidence="20"/>
<evidence type="ECO:0000256" key="9">
    <source>
        <dbReference type="ARBA" id="ARBA00022741"/>
    </source>
</evidence>
<dbReference type="SUPFAM" id="SSF81653">
    <property type="entry name" value="Calcium ATPase, transduction domain A"/>
    <property type="match status" value="1"/>
</dbReference>
<dbReference type="GO" id="GO:0046872">
    <property type="term" value="F:metal ion binding"/>
    <property type="evidence" value="ECO:0007669"/>
    <property type="project" value="UniProtKB-KW"/>
</dbReference>
<dbReference type="InterPro" id="IPR055072">
    <property type="entry name" value="Ferlin_DSRM"/>
</dbReference>
<keyword evidence="14 20" id="KW-1133">Transmembrane helix</keyword>
<dbReference type="GO" id="GO:0005524">
    <property type="term" value="F:ATP binding"/>
    <property type="evidence" value="ECO:0007669"/>
    <property type="project" value="UniProtKB-KW"/>
</dbReference>
<dbReference type="InterPro" id="IPR044492">
    <property type="entry name" value="P_typ_ATPase_HD_dom"/>
</dbReference>
<feature type="transmembrane region" description="Helical" evidence="20">
    <location>
        <begin position="2793"/>
        <end position="2816"/>
    </location>
</feature>
<evidence type="ECO:0000256" key="1">
    <source>
        <dbReference type="ARBA" id="ARBA00004166"/>
    </source>
</evidence>
<dbReference type="SMART" id="SM00239">
    <property type="entry name" value="C2"/>
    <property type="match status" value="5"/>
</dbReference>
<evidence type="ECO:0000256" key="10">
    <source>
        <dbReference type="ARBA" id="ARBA00022837"/>
    </source>
</evidence>
<dbReference type="Pfam" id="PF00690">
    <property type="entry name" value="Cation_ATPase_N"/>
    <property type="match status" value="1"/>
</dbReference>
<dbReference type="InterPro" id="IPR023299">
    <property type="entry name" value="ATPase_P-typ_cyto_dom_N"/>
</dbReference>
<dbReference type="InterPro" id="IPR032362">
    <property type="entry name" value="Ferlin_C"/>
</dbReference>
<dbReference type="CDD" id="cd04011">
    <property type="entry name" value="C2B_Ferlin"/>
    <property type="match status" value="1"/>
</dbReference>
<evidence type="ECO:0000256" key="2">
    <source>
        <dbReference type="ARBA" id="ARBA00004167"/>
    </source>
</evidence>
<keyword evidence="24" id="KW-1185">Reference proteome</keyword>
<evidence type="ECO:0000256" key="8">
    <source>
        <dbReference type="ARBA" id="ARBA00022737"/>
    </source>
</evidence>
<evidence type="ECO:0000256" key="13">
    <source>
        <dbReference type="ARBA" id="ARBA00022967"/>
    </source>
</evidence>
<evidence type="ECO:0000256" key="6">
    <source>
        <dbReference type="ARBA" id="ARBA00022692"/>
    </source>
</evidence>
<dbReference type="Gene3D" id="2.60.40.150">
    <property type="entry name" value="C2 domain"/>
    <property type="match status" value="4"/>
</dbReference>
<keyword evidence="6 20" id="KW-0812">Transmembrane</keyword>
<organism evidence="23 24">
    <name type="scientific">Steinernema hermaphroditum</name>
    <dbReference type="NCBI Taxonomy" id="289476"/>
    <lineage>
        <taxon>Eukaryota</taxon>
        <taxon>Metazoa</taxon>
        <taxon>Ecdysozoa</taxon>
        <taxon>Nematoda</taxon>
        <taxon>Chromadorea</taxon>
        <taxon>Rhabditida</taxon>
        <taxon>Tylenchina</taxon>
        <taxon>Panagrolaimomorpha</taxon>
        <taxon>Strongyloidoidea</taxon>
        <taxon>Steinernematidae</taxon>
        <taxon>Steinernema</taxon>
    </lineage>
</organism>
<comment type="catalytic activity">
    <reaction evidence="19">
        <text>Mn(2+)(in) + ATP + H2O = Mn(2+)(out) + ADP + phosphate + H(+)</text>
        <dbReference type="Rhea" id="RHEA:66820"/>
        <dbReference type="ChEBI" id="CHEBI:15377"/>
        <dbReference type="ChEBI" id="CHEBI:15378"/>
        <dbReference type="ChEBI" id="CHEBI:29035"/>
        <dbReference type="ChEBI" id="CHEBI:30616"/>
        <dbReference type="ChEBI" id="CHEBI:43474"/>
        <dbReference type="ChEBI" id="CHEBI:456216"/>
    </reaction>
    <physiologicalReaction direction="left-to-right" evidence="19">
        <dbReference type="Rhea" id="RHEA:66821"/>
    </physiologicalReaction>
</comment>
<feature type="compositionally biased region" description="Polar residues" evidence="21">
    <location>
        <begin position="157"/>
        <end position="176"/>
    </location>
</feature>
<evidence type="ECO:0000256" key="17">
    <source>
        <dbReference type="ARBA" id="ARBA00023136"/>
    </source>
</evidence>
<evidence type="ECO:0000256" key="19">
    <source>
        <dbReference type="ARBA" id="ARBA00047330"/>
    </source>
</evidence>
<evidence type="ECO:0000256" key="15">
    <source>
        <dbReference type="ARBA" id="ARBA00023034"/>
    </source>
</evidence>
<dbReference type="PANTHER" id="PTHR12546">
    <property type="entry name" value="FER-1-LIKE"/>
    <property type="match status" value="1"/>
</dbReference>
<comment type="function">
    <text evidence="20">Catalyzes the hydrolysis of ATP coupled with the transport of calcium.</text>
</comment>
<dbReference type="Pfam" id="PF16165">
    <property type="entry name" value="Ferlin_C"/>
    <property type="match status" value="1"/>
</dbReference>
<dbReference type="NCBIfam" id="TIGR01522">
    <property type="entry name" value="ATPase-IIA2_Ca"/>
    <property type="match status" value="1"/>
</dbReference>
<keyword evidence="13" id="KW-1278">Translocase</keyword>
<evidence type="ECO:0000256" key="20">
    <source>
        <dbReference type="RuleBase" id="RU361146"/>
    </source>
</evidence>
<keyword evidence="10 20" id="KW-0106">Calcium</keyword>
<dbReference type="PRINTS" id="PR00119">
    <property type="entry name" value="CATATPASE"/>
</dbReference>
<dbReference type="PROSITE" id="PS50004">
    <property type="entry name" value="C2"/>
    <property type="match status" value="5"/>
</dbReference>
<evidence type="ECO:0000256" key="18">
    <source>
        <dbReference type="ARBA" id="ARBA00047282"/>
    </source>
</evidence>
<dbReference type="InterPro" id="IPR006068">
    <property type="entry name" value="ATPase_P-typ_cation-transptr_C"/>
</dbReference>
<dbReference type="Pfam" id="PF13246">
    <property type="entry name" value="Cation_ATPase"/>
    <property type="match status" value="1"/>
</dbReference>
<feature type="compositionally biased region" description="Basic residues" evidence="21">
    <location>
        <begin position="47"/>
        <end position="57"/>
    </location>
</feature>
<evidence type="ECO:0000256" key="12">
    <source>
        <dbReference type="ARBA" id="ARBA00022842"/>
    </source>
</evidence>
<feature type="region of interest" description="Disordered" evidence="21">
    <location>
        <begin position="18"/>
        <end position="206"/>
    </location>
</feature>
<feature type="domain" description="C2" evidence="22">
    <location>
        <begin position="1151"/>
        <end position="1275"/>
    </location>
</feature>
<keyword evidence="17 20" id="KW-0472">Membrane</keyword>
<evidence type="ECO:0000256" key="4">
    <source>
        <dbReference type="ARBA" id="ARBA00022448"/>
    </source>
</evidence>
<comment type="subcellular location">
    <subcellularLocation>
        <location evidence="1">Golgi apparatus</location>
        <location evidence="1">trans-Golgi network membrane</location>
        <topology evidence="1">Multi-pass membrane protein</topology>
    </subcellularLocation>
    <subcellularLocation>
        <location evidence="20">Membrane</location>
        <topology evidence="20">Multi-pass membrane protein</topology>
    </subcellularLocation>
    <subcellularLocation>
        <location evidence="2">Membrane</location>
        <topology evidence="2">Single-pass membrane protein</topology>
    </subcellularLocation>
</comment>
<dbReference type="Gene3D" id="1.20.1110.10">
    <property type="entry name" value="Calcium-transporting ATPase, transmembrane domain"/>
    <property type="match status" value="1"/>
</dbReference>
<dbReference type="Pfam" id="PF22901">
    <property type="entry name" value="dsrm_Ferlin"/>
    <property type="match status" value="1"/>
</dbReference>
<dbReference type="GO" id="GO:0061025">
    <property type="term" value="P:membrane fusion"/>
    <property type="evidence" value="ECO:0007669"/>
    <property type="project" value="TreeGrafter"/>
</dbReference>
<evidence type="ECO:0000259" key="22">
    <source>
        <dbReference type="PROSITE" id="PS50004"/>
    </source>
</evidence>
<feature type="region of interest" description="Disordered" evidence="21">
    <location>
        <begin position="2154"/>
        <end position="2174"/>
    </location>
</feature>
<dbReference type="InterPro" id="IPR012561">
    <property type="entry name" value="Ferlin_B-domain"/>
</dbReference>
<evidence type="ECO:0000313" key="24">
    <source>
        <dbReference type="Proteomes" id="UP001175271"/>
    </source>
</evidence>
<dbReference type="InterPro" id="IPR035892">
    <property type="entry name" value="C2_domain_sf"/>
</dbReference>
<feature type="domain" description="C2" evidence="22">
    <location>
        <begin position="979"/>
        <end position="1111"/>
    </location>
</feature>
<keyword evidence="4 20" id="KW-0813">Transport</keyword>
<evidence type="ECO:0000256" key="14">
    <source>
        <dbReference type="ARBA" id="ARBA00022989"/>
    </source>
</evidence>
<feature type="region of interest" description="Disordered" evidence="21">
    <location>
        <begin position="1865"/>
        <end position="1885"/>
    </location>
</feature>
<dbReference type="CDD" id="cd04037">
    <property type="entry name" value="C2E_Ferlin"/>
    <property type="match status" value="1"/>
</dbReference>
<dbReference type="InterPro" id="IPR037721">
    <property type="entry name" value="Ferlin"/>
</dbReference>
<keyword evidence="7" id="KW-0479">Metal-binding</keyword>
<evidence type="ECO:0000256" key="3">
    <source>
        <dbReference type="ARBA" id="ARBA00005675"/>
    </source>
</evidence>
<feature type="domain" description="C2" evidence="22">
    <location>
        <begin position="193"/>
        <end position="313"/>
    </location>
</feature>
<keyword evidence="8" id="KW-0677">Repeat</keyword>
<dbReference type="InterPro" id="IPR059000">
    <property type="entry name" value="ATPase_P-type_domA"/>
</dbReference>
<evidence type="ECO:0000256" key="16">
    <source>
        <dbReference type="ARBA" id="ARBA00023065"/>
    </source>
</evidence>
<evidence type="ECO:0000256" key="7">
    <source>
        <dbReference type="ARBA" id="ARBA00022723"/>
    </source>
</evidence>
<dbReference type="InterPro" id="IPR006413">
    <property type="entry name" value="P-type_ATPase_IIA_PMR1"/>
</dbReference>
<feature type="compositionally biased region" description="Polar residues" evidence="21">
    <location>
        <begin position="121"/>
        <end position="148"/>
    </location>
</feature>
<feature type="compositionally biased region" description="Basic and acidic residues" evidence="21">
    <location>
        <begin position="182"/>
        <end position="194"/>
    </location>
</feature>
<dbReference type="InterPro" id="IPR012968">
    <property type="entry name" value="FerIin_dom"/>
</dbReference>
<keyword evidence="11 20" id="KW-0067">ATP-binding</keyword>
<dbReference type="Gene3D" id="2.70.150.10">
    <property type="entry name" value="Calcium-transporting ATPase, cytoplasmic transduction domain A"/>
    <property type="match status" value="1"/>
</dbReference>
<dbReference type="Pfam" id="PF00168">
    <property type="entry name" value="C2"/>
    <property type="match status" value="4"/>
</dbReference>
<feature type="transmembrane region" description="Helical" evidence="20">
    <location>
        <begin position="2729"/>
        <end position="2749"/>
    </location>
</feature>